<evidence type="ECO:0000313" key="2">
    <source>
        <dbReference type="EMBL" id="OIW13339.1"/>
    </source>
</evidence>
<gene>
    <name evidence="2" type="ORF">TanjilG_02859</name>
</gene>
<proteinExistence type="predicted"/>
<dbReference type="Gramene" id="OIW13339">
    <property type="protein sequence ID" value="OIW13339"/>
    <property type="gene ID" value="TanjilG_02859"/>
</dbReference>
<keyword evidence="3" id="KW-1185">Reference proteome</keyword>
<feature type="region of interest" description="Disordered" evidence="1">
    <location>
        <begin position="1"/>
        <end position="28"/>
    </location>
</feature>
<dbReference type="AlphaFoldDB" id="A0A4P1RLS3"/>
<evidence type="ECO:0000256" key="1">
    <source>
        <dbReference type="SAM" id="MobiDB-lite"/>
    </source>
</evidence>
<organism evidence="2 3">
    <name type="scientific">Lupinus angustifolius</name>
    <name type="common">Narrow-leaved blue lupine</name>
    <dbReference type="NCBI Taxonomy" id="3871"/>
    <lineage>
        <taxon>Eukaryota</taxon>
        <taxon>Viridiplantae</taxon>
        <taxon>Streptophyta</taxon>
        <taxon>Embryophyta</taxon>
        <taxon>Tracheophyta</taxon>
        <taxon>Spermatophyta</taxon>
        <taxon>Magnoliopsida</taxon>
        <taxon>eudicotyledons</taxon>
        <taxon>Gunneridae</taxon>
        <taxon>Pentapetalae</taxon>
        <taxon>rosids</taxon>
        <taxon>fabids</taxon>
        <taxon>Fabales</taxon>
        <taxon>Fabaceae</taxon>
        <taxon>Papilionoideae</taxon>
        <taxon>50 kb inversion clade</taxon>
        <taxon>genistoids sensu lato</taxon>
        <taxon>core genistoids</taxon>
        <taxon>Genisteae</taxon>
        <taxon>Lupinus</taxon>
    </lineage>
</organism>
<dbReference type="Proteomes" id="UP000188354">
    <property type="component" value="Chromosome LG04"/>
</dbReference>
<reference evidence="2 3" key="1">
    <citation type="journal article" date="2017" name="Plant Biotechnol. J.">
        <title>A comprehensive draft genome sequence for lupin (Lupinus angustifolius), an emerging health food: insights into plant-microbe interactions and legume evolution.</title>
        <authorList>
            <person name="Hane J.K."/>
            <person name="Ming Y."/>
            <person name="Kamphuis L.G."/>
            <person name="Nelson M.N."/>
            <person name="Garg G."/>
            <person name="Atkins C.A."/>
            <person name="Bayer P.E."/>
            <person name="Bravo A."/>
            <person name="Bringans S."/>
            <person name="Cannon S."/>
            <person name="Edwards D."/>
            <person name="Foley R."/>
            <person name="Gao L.L."/>
            <person name="Harrison M.J."/>
            <person name="Huang W."/>
            <person name="Hurgobin B."/>
            <person name="Li S."/>
            <person name="Liu C.W."/>
            <person name="McGrath A."/>
            <person name="Morahan G."/>
            <person name="Murray J."/>
            <person name="Weller J."/>
            <person name="Jian J."/>
            <person name="Singh K.B."/>
        </authorList>
    </citation>
    <scope>NUCLEOTIDE SEQUENCE [LARGE SCALE GENOMIC DNA]</scope>
    <source>
        <strain evidence="3">cv. Tanjil</strain>
        <tissue evidence="2">Whole plant</tissue>
    </source>
</reference>
<name>A0A4P1RLS3_LUPAN</name>
<protein>
    <submittedName>
        <fullName evidence="2">Uncharacterized protein</fullName>
    </submittedName>
</protein>
<sequence>MAKESENEVVEDSLNSEQDEVVEDSINSTQDEVFEDYLNSTQDEMVEDTKEGKLENVEDSKEAAQGFDLNIALANIEY</sequence>
<dbReference type="EMBL" id="CM007364">
    <property type="protein sequence ID" value="OIW13339.1"/>
    <property type="molecule type" value="Genomic_DNA"/>
</dbReference>
<accession>A0A4P1RLS3</accession>
<evidence type="ECO:0000313" key="3">
    <source>
        <dbReference type="Proteomes" id="UP000188354"/>
    </source>
</evidence>